<feature type="region of interest" description="Disordered" evidence="1">
    <location>
        <begin position="1"/>
        <end position="98"/>
    </location>
</feature>
<accession>A0A9P5YH11</accession>
<dbReference type="EMBL" id="MU150232">
    <property type="protein sequence ID" value="KAF9468495.1"/>
    <property type="molecule type" value="Genomic_DNA"/>
</dbReference>
<sequence length="98" mass="10415">MINSKNNNEDNGKDNSKDNEATDEEDGGLANTNEEANTHNDNNGSSAKMSNDEDGPYHASIALETPATKLGHNTTPTTPKASTTENDDPIPTTPEDIT</sequence>
<reference evidence="2" key="1">
    <citation type="submission" date="2020-11" db="EMBL/GenBank/DDBJ databases">
        <authorList>
            <consortium name="DOE Joint Genome Institute"/>
            <person name="Ahrendt S."/>
            <person name="Riley R."/>
            <person name="Andreopoulos W."/>
            <person name="Labutti K."/>
            <person name="Pangilinan J."/>
            <person name="Ruiz-Duenas F.J."/>
            <person name="Barrasa J.M."/>
            <person name="Sanchez-Garcia M."/>
            <person name="Camarero S."/>
            <person name="Miyauchi S."/>
            <person name="Serrano A."/>
            <person name="Linde D."/>
            <person name="Babiker R."/>
            <person name="Drula E."/>
            <person name="Ayuso-Fernandez I."/>
            <person name="Pacheco R."/>
            <person name="Padilla G."/>
            <person name="Ferreira P."/>
            <person name="Barriuso J."/>
            <person name="Kellner H."/>
            <person name="Castanera R."/>
            <person name="Alfaro M."/>
            <person name="Ramirez L."/>
            <person name="Pisabarro A.G."/>
            <person name="Kuo A."/>
            <person name="Tritt A."/>
            <person name="Lipzen A."/>
            <person name="He G."/>
            <person name="Yan M."/>
            <person name="Ng V."/>
            <person name="Cullen D."/>
            <person name="Martin F."/>
            <person name="Rosso M.-N."/>
            <person name="Henrissat B."/>
            <person name="Hibbett D."/>
            <person name="Martinez A.T."/>
            <person name="Grigoriev I.V."/>
        </authorList>
    </citation>
    <scope>NUCLEOTIDE SEQUENCE</scope>
    <source>
        <strain evidence="2">CBS 247.69</strain>
    </source>
</reference>
<dbReference type="AlphaFoldDB" id="A0A9P5YH11"/>
<dbReference type="Proteomes" id="UP000807353">
    <property type="component" value="Unassembled WGS sequence"/>
</dbReference>
<evidence type="ECO:0000313" key="3">
    <source>
        <dbReference type="Proteomes" id="UP000807353"/>
    </source>
</evidence>
<evidence type="ECO:0000313" key="2">
    <source>
        <dbReference type="EMBL" id="KAF9468495.1"/>
    </source>
</evidence>
<comment type="caution">
    <text evidence="2">The sequence shown here is derived from an EMBL/GenBank/DDBJ whole genome shotgun (WGS) entry which is preliminary data.</text>
</comment>
<feature type="compositionally biased region" description="Basic and acidic residues" evidence="1">
    <location>
        <begin position="7"/>
        <end position="20"/>
    </location>
</feature>
<gene>
    <name evidence="2" type="ORF">BDZ94DRAFT_1317687</name>
</gene>
<organism evidence="2 3">
    <name type="scientific">Collybia nuda</name>
    <dbReference type="NCBI Taxonomy" id="64659"/>
    <lineage>
        <taxon>Eukaryota</taxon>
        <taxon>Fungi</taxon>
        <taxon>Dikarya</taxon>
        <taxon>Basidiomycota</taxon>
        <taxon>Agaricomycotina</taxon>
        <taxon>Agaricomycetes</taxon>
        <taxon>Agaricomycetidae</taxon>
        <taxon>Agaricales</taxon>
        <taxon>Tricholomatineae</taxon>
        <taxon>Clitocybaceae</taxon>
        <taxon>Collybia</taxon>
    </lineage>
</organism>
<evidence type="ECO:0000256" key="1">
    <source>
        <dbReference type="SAM" id="MobiDB-lite"/>
    </source>
</evidence>
<feature type="compositionally biased region" description="Low complexity" evidence="1">
    <location>
        <begin position="74"/>
        <end position="84"/>
    </location>
</feature>
<feature type="compositionally biased region" description="Polar residues" evidence="1">
    <location>
        <begin position="30"/>
        <end position="49"/>
    </location>
</feature>
<name>A0A9P5YH11_9AGAR</name>
<proteinExistence type="predicted"/>
<protein>
    <submittedName>
        <fullName evidence="2">Uncharacterized protein</fullName>
    </submittedName>
</protein>
<keyword evidence="3" id="KW-1185">Reference proteome</keyword>